<evidence type="ECO:0000256" key="3">
    <source>
        <dbReference type="ARBA" id="ARBA00022617"/>
    </source>
</evidence>
<evidence type="ECO:0000256" key="1">
    <source>
        <dbReference type="ARBA" id="ARBA00001971"/>
    </source>
</evidence>
<dbReference type="GO" id="GO:0046872">
    <property type="term" value="F:metal ion binding"/>
    <property type="evidence" value="ECO:0007669"/>
    <property type="project" value="UniProtKB-KW"/>
</dbReference>
<dbReference type="CDD" id="cd00454">
    <property type="entry name" value="TrHb1_N"/>
    <property type="match status" value="1"/>
</dbReference>
<keyword evidence="5 6" id="KW-0408">Iron</keyword>
<dbReference type="InterPro" id="IPR009050">
    <property type="entry name" value="Globin-like_sf"/>
</dbReference>
<evidence type="ECO:0000313" key="7">
    <source>
        <dbReference type="EMBL" id="SHO62640.1"/>
    </source>
</evidence>
<keyword evidence="3 6" id="KW-0349">Heme</keyword>
<proteinExistence type="predicted"/>
<dbReference type="AlphaFoldDB" id="A0A1M7ZCQ3"/>
<evidence type="ECO:0000256" key="4">
    <source>
        <dbReference type="ARBA" id="ARBA00022723"/>
    </source>
</evidence>
<feature type="binding site" description="distal binding residue" evidence="6">
    <location>
        <position position="89"/>
    </location>
    <ligand>
        <name>heme</name>
        <dbReference type="ChEBI" id="CHEBI:30413"/>
    </ligand>
    <ligandPart>
        <name>Fe</name>
        <dbReference type="ChEBI" id="CHEBI:18248"/>
    </ligandPart>
</feature>
<keyword evidence="8" id="KW-1185">Reference proteome</keyword>
<evidence type="ECO:0000256" key="5">
    <source>
        <dbReference type="ARBA" id="ARBA00023004"/>
    </source>
</evidence>
<feature type="binding site" description="distal binding residue" evidence="6">
    <location>
        <position position="65"/>
    </location>
    <ligand>
        <name>heme</name>
        <dbReference type="ChEBI" id="CHEBI:30413"/>
    </ligand>
    <ligandPart>
        <name>Fe</name>
        <dbReference type="ChEBI" id="CHEBI:18248"/>
    </ligandPart>
</feature>
<protein>
    <submittedName>
        <fullName evidence="7">Hemoglobin</fullName>
    </submittedName>
</protein>
<dbReference type="InterPro" id="IPR001486">
    <property type="entry name" value="Hemoglobin_trunc"/>
</dbReference>
<comment type="cofactor">
    <cofactor evidence="1">
        <name>heme</name>
        <dbReference type="ChEBI" id="CHEBI:30413"/>
    </cofactor>
</comment>
<name>A0A1M7ZCQ3_9BACT</name>
<dbReference type="GO" id="GO:0020037">
    <property type="term" value="F:heme binding"/>
    <property type="evidence" value="ECO:0007669"/>
    <property type="project" value="InterPro"/>
</dbReference>
<dbReference type="EMBL" id="FRXN01000003">
    <property type="protein sequence ID" value="SHO62640.1"/>
    <property type="molecule type" value="Genomic_DNA"/>
</dbReference>
<evidence type="ECO:0000256" key="6">
    <source>
        <dbReference type="PIRSR" id="PIRSR601486-1"/>
    </source>
</evidence>
<organism evidence="7 8">
    <name type="scientific">Algoriphagus zhangzhouensis</name>
    <dbReference type="NCBI Taxonomy" id="1073327"/>
    <lineage>
        <taxon>Bacteria</taxon>
        <taxon>Pseudomonadati</taxon>
        <taxon>Bacteroidota</taxon>
        <taxon>Cytophagia</taxon>
        <taxon>Cytophagales</taxon>
        <taxon>Cyclobacteriaceae</taxon>
        <taxon>Algoriphagus</taxon>
    </lineage>
</organism>
<dbReference type="InterPro" id="IPR012292">
    <property type="entry name" value="Globin/Proto"/>
</dbReference>
<dbReference type="SUPFAM" id="SSF46458">
    <property type="entry name" value="Globin-like"/>
    <property type="match status" value="1"/>
</dbReference>
<dbReference type="PROSITE" id="PS01213">
    <property type="entry name" value="GLOBIN_FAM_2"/>
    <property type="match status" value="1"/>
</dbReference>
<dbReference type="Pfam" id="PF01152">
    <property type="entry name" value="Bac_globin"/>
    <property type="match status" value="1"/>
</dbReference>
<dbReference type="Proteomes" id="UP000184609">
    <property type="component" value="Unassembled WGS sequence"/>
</dbReference>
<accession>A0A1M7ZCQ3</accession>
<evidence type="ECO:0000313" key="8">
    <source>
        <dbReference type="Proteomes" id="UP000184609"/>
    </source>
</evidence>
<reference evidence="8" key="1">
    <citation type="submission" date="2016-12" db="EMBL/GenBank/DDBJ databases">
        <authorList>
            <person name="Varghese N."/>
            <person name="Submissions S."/>
        </authorList>
    </citation>
    <scope>NUCLEOTIDE SEQUENCE [LARGE SCALE GENOMIC DNA]</scope>
    <source>
        <strain evidence="8">DSM 25035</strain>
    </source>
</reference>
<keyword evidence="4 6" id="KW-0479">Metal-binding</keyword>
<evidence type="ECO:0000256" key="2">
    <source>
        <dbReference type="ARBA" id="ARBA00022448"/>
    </source>
</evidence>
<sequence>MEIKLLTTIKANTMSESLFERLGGVKGIEKIVDDVVDAHLNNPVISARFTPYLEQPKNLSRIKSHTVEFFTAGSGGPLDYTGKDMVTTHKGMNISASEYMETMEDILLILDKHGKNAQTKKDVLEILWSLKGMIIGQ</sequence>
<dbReference type="GO" id="GO:0019825">
    <property type="term" value="F:oxygen binding"/>
    <property type="evidence" value="ECO:0007669"/>
    <property type="project" value="InterPro"/>
</dbReference>
<keyword evidence="2" id="KW-0813">Transport</keyword>
<dbReference type="STRING" id="1073327.SAMN04488108_2212"/>
<dbReference type="InterPro" id="IPR019795">
    <property type="entry name" value="Globin_bac-like_CS"/>
</dbReference>
<dbReference type="GO" id="GO:0015671">
    <property type="term" value="P:oxygen transport"/>
    <property type="evidence" value="ECO:0007669"/>
    <property type="project" value="InterPro"/>
</dbReference>
<dbReference type="Gene3D" id="1.10.490.10">
    <property type="entry name" value="Globins"/>
    <property type="match status" value="1"/>
</dbReference>
<gene>
    <name evidence="7" type="ORF">SAMN04488108_2212</name>
</gene>